<feature type="topological domain" description="Periplasmic" evidence="8">
    <location>
        <begin position="46"/>
        <end position="130"/>
    </location>
</feature>
<comment type="subcellular location">
    <subcellularLocation>
        <location evidence="8">Cell inner membrane</location>
        <topology evidence="8">Single-pass type II membrane protein</topology>
    </subcellularLocation>
    <text evidence="8">Localizes to the division septum.</text>
</comment>
<dbReference type="GO" id="GO:0005886">
    <property type="term" value="C:plasma membrane"/>
    <property type="evidence" value="ECO:0007669"/>
    <property type="project" value="UniProtKB-SubCell"/>
</dbReference>
<dbReference type="AlphaFoldDB" id="A0A2X4X629"/>
<keyword evidence="4 8" id="KW-1133">Transmembrane helix</keyword>
<evidence type="ECO:0000256" key="8">
    <source>
        <dbReference type="HAMAP-Rule" id="MF_00599"/>
    </source>
</evidence>
<dbReference type="PANTHER" id="PTHR37485:SF1">
    <property type="entry name" value="CELL DIVISION PROTEIN FTSB"/>
    <property type="match status" value="1"/>
</dbReference>
<organism evidence="9 10">
    <name type="scientific">Serratia plymuthica</name>
    <dbReference type="NCBI Taxonomy" id="82996"/>
    <lineage>
        <taxon>Bacteria</taxon>
        <taxon>Pseudomonadati</taxon>
        <taxon>Pseudomonadota</taxon>
        <taxon>Gammaproteobacteria</taxon>
        <taxon>Enterobacterales</taxon>
        <taxon>Yersiniaceae</taxon>
        <taxon>Serratia</taxon>
    </lineage>
</organism>
<dbReference type="Pfam" id="PF04977">
    <property type="entry name" value="DivIC"/>
    <property type="match status" value="1"/>
</dbReference>
<feature type="topological domain" description="Cytoplasmic" evidence="8">
    <location>
        <begin position="1"/>
        <end position="27"/>
    </location>
</feature>
<keyword evidence="7 8" id="KW-0131">Cell cycle</keyword>
<keyword evidence="1 8" id="KW-1003">Cell membrane</keyword>
<accession>A0A2X4X629</accession>
<dbReference type="STRING" id="82996.ADP72_07335"/>
<keyword evidence="5" id="KW-0175">Coiled coil</keyword>
<keyword evidence="2 8" id="KW-0132">Cell division</keyword>
<evidence type="ECO:0000256" key="1">
    <source>
        <dbReference type="ARBA" id="ARBA00022475"/>
    </source>
</evidence>
<evidence type="ECO:0000313" key="9">
    <source>
        <dbReference type="EMBL" id="SQI31954.1"/>
    </source>
</evidence>
<evidence type="ECO:0000256" key="7">
    <source>
        <dbReference type="ARBA" id="ARBA00023306"/>
    </source>
</evidence>
<dbReference type="InterPro" id="IPR007060">
    <property type="entry name" value="FtsL/DivIC"/>
</dbReference>
<comment type="subunit">
    <text evidence="8">Part of a complex composed of FtsB, FtsL and FtsQ.</text>
</comment>
<dbReference type="GO" id="GO:0030428">
    <property type="term" value="C:cell septum"/>
    <property type="evidence" value="ECO:0007669"/>
    <property type="project" value="TreeGrafter"/>
</dbReference>
<reference evidence="9 10" key="1">
    <citation type="submission" date="2018-06" db="EMBL/GenBank/DDBJ databases">
        <authorList>
            <consortium name="Pathogen Informatics"/>
            <person name="Doyle S."/>
        </authorList>
    </citation>
    <scope>NUCLEOTIDE SEQUENCE [LARGE SCALE GENOMIC DNA]</scope>
    <source>
        <strain evidence="9 10">NCTC12961</strain>
    </source>
</reference>
<evidence type="ECO:0000313" key="10">
    <source>
        <dbReference type="Proteomes" id="UP000248897"/>
    </source>
</evidence>
<dbReference type="HAMAP" id="MF_00599">
    <property type="entry name" value="FtsB"/>
    <property type="match status" value="1"/>
</dbReference>
<evidence type="ECO:0000256" key="6">
    <source>
        <dbReference type="ARBA" id="ARBA00023136"/>
    </source>
</evidence>
<evidence type="ECO:0000256" key="2">
    <source>
        <dbReference type="ARBA" id="ARBA00022618"/>
    </source>
</evidence>
<comment type="function">
    <text evidence="8">Essential cell division protein. May link together the upstream cell division proteins, which are predominantly cytoplasmic, with the downstream cell division proteins, which are predominantly periplasmic.</text>
</comment>
<evidence type="ECO:0000256" key="3">
    <source>
        <dbReference type="ARBA" id="ARBA00022692"/>
    </source>
</evidence>
<keyword evidence="6 8" id="KW-0472">Membrane</keyword>
<dbReference type="GO" id="GO:0043093">
    <property type="term" value="P:FtsZ-dependent cytokinesis"/>
    <property type="evidence" value="ECO:0007669"/>
    <property type="project" value="UniProtKB-UniRule"/>
</dbReference>
<gene>
    <name evidence="8 9" type="primary">ftsB</name>
    <name evidence="9" type="ORF">NCTC12961_00916</name>
</gene>
<dbReference type="Proteomes" id="UP000248897">
    <property type="component" value="Chromosome 1"/>
</dbReference>
<dbReference type="EMBL" id="LS483469">
    <property type="protein sequence ID" value="SQI31954.1"/>
    <property type="molecule type" value="Genomic_DNA"/>
</dbReference>
<protein>
    <recommendedName>
        <fullName evidence="8">Cell division protein FtsB</fullName>
    </recommendedName>
</protein>
<dbReference type="InterPro" id="IPR023081">
    <property type="entry name" value="Cell_div_FtsB"/>
</dbReference>
<name>A0A2X4X629_SERPL</name>
<proteinExistence type="inferred from homology"/>
<dbReference type="GO" id="GO:0032153">
    <property type="term" value="C:cell division site"/>
    <property type="evidence" value="ECO:0007669"/>
    <property type="project" value="UniProtKB-UniRule"/>
</dbReference>
<sequence>MNAALSVESNEKLWDDWSVFQGAEMGKLTLLLLALLGWLQYSLWLGKNGVHDYVRVNEDVALQQGSNAKLKARNDQLFAEIDDLNGGQEAIEERARNELSMIKPGETFYRLVPDQSRRNAASSSQNNVQK</sequence>
<evidence type="ECO:0000256" key="5">
    <source>
        <dbReference type="ARBA" id="ARBA00023054"/>
    </source>
</evidence>
<keyword evidence="3 8" id="KW-0812">Transmembrane</keyword>
<dbReference type="NCBIfam" id="NF002058">
    <property type="entry name" value="PRK00888.1"/>
    <property type="match status" value="1"/>
</dbReference>
<evidence type="ECO:0000256" key="4">
    <source>
        <dbReference type="ARBA" id="ARBA00022989"/>
    </source>
</evidence>
<dbReference type="PANTHER" id="PTHR37485">
    <property type="entry name" value="CELL DIVISION PROTEIN FTSB"/>
    <property type="match status" value="1"/>
</dbReference>
<keyword evidence="8" id="KW-0997">Cell inner membrane</keyword>
<comment type="similarity">
    <text evidence="8">Belongs to the FtsB family.</text>
</comment>
<dbReference type="Gene3D" id="1.20.5.400">
    <property type="match status" value="1"/>
</dbReference>